<evidence type="ECO:0000313" key="1">
    <source>
        <dbReference type="EMBL" id="ASY64902.1"/>
    </source>
</evidence>
<organism evidence="1 2">
    <name type="scientific">Sinorhizobium sojae CCBAU 05684</name>
    <dbReference type="NCBI Taxonomy" id="716928"/>
    <lineage>
        <taxon>Bacteria</taxon>
        <taxon>Pseudomonadati</taxon>
        <taxon>Pseudomonadota</taxon>
        <taxon>Alphaproteobacteria</taxon>
        <taxon>Hyphomicrobiales</taxon>
        <taxon>Rhizobiaceae</taxon>
        <taxon>Sinorhizobium/Ensifer group</taxon>
        <taxon>Sinorhizobium</taxon>
    </lineage>
</organism>
<dbReference type="Proteomes" id="UP000217211">
    <property type="component" value="Chromosome"/>
</dbReference>
<dbReference type="PANTHER" id="PTHR12558:SF33">
    <property type="entry name" value="BLL7664 PROTEIN"/>
    <property type="match status" value="1"/>
</dbReference>
<accession>A0A249PGQ1</accession>
<dbReference type="STRING" id="716928.GCA_000261485_01512"/>
<dbReference type="Pfam" id="PF13432">
    <property type="entry name" value="TPR_16"/>
    <property type="match status" value="1"/>
</dbReference>
<dbReference type="SUPFAM" id="SSF48452">
    <property type="entry name" value="TPR-like"/>
    <property type="match status" value="1"/>
</dbReference>
<keyword evidence="2" id="KW-1185">Reference proteome</keyword>
<protein>
    <submittedName>
        <fullName evidence="1">Flp pilus assembly protein TadD, contains TPR repeat</fullName>
    </submittedName>
</protein>
<name>A0A249PGQ1_9HYPH</name>
<dbReference type="InterPro" id="IPR011990">
    <property type="entry name" value="TPR-like_helical_dom_sf"/>
</dbReference>
<dbReference type="Gene3D" id="1.25.40.10">
    <property type="entry name" value="Tetratricopeptide repeat domain"/>
    <property type="match status" value="2"/>
</dbReference>
<proteinExistence type="predicted"/>
<evidence type="ECO:0000313" key="2">
    <source>
        <dbReference type="Proteomes" id="UP000217211"/>
    </source>
</evidence>
<dbReference type="AlphaFoldDB" id="A0A249PGQ1"/>
<dbReference type="InterPro" id="IPR014596">
    <property type="entry name" value="UCP035836"/>
</dbReference>
<dbReference type="PIRSF" id="PIRSF035836">
    <property type="entry name" value="UCP035836"/>
    <property type="match status" value="1"/>
</dbReference>
<dbReference type="SMART" id="SM00028">
    <property type="entry name" value="TPR"/>
    <property type="match status" value="2"/>
</dbReference>
<sequence length="288" mass="31247">MIRLIRHRGPGHRLMTTPHILSPYLHRLTLGVAVAILALSVAGCAGQQGKKELTTGSIPKLSKPVASMNANELAAAAENIGEAYERNPKDRDAGLNYANLLRMTGRNEQALAVMQQVAINHPTDREVLGAYGKAQAAAGQLEQALATVRRAQTPDRPDWKLKSAEGAILDQLGRSSEARLRYREALDLQPNEPSVLSNLGMSYLLTKDLKTAETYLRSASDQPAADSSVRQNLALTVGLQGRFQEAETIARQELTSEQAEANVAYLRSMLSQKGAWNQLAKADDGNTN</sequence>
<reference evidence="1 2" key="1">
    <citation type="submission" date="2017-08" db="EMBL/GenBank/DDBJ databases">
        <title>Multipartite genome sequences of Sinorhizobium species nodulating soybeans.</title>
        <authorList>
            <person name="Tian C.F."/>
        </authorList>
    </citation>
    <scope>NUCLEOTIDE SEQUENCE [LARGE SCALE GENOMIC DNA]</scope>
    <source>
        <strain evidence="1 2">CCBAU 05684</strain>
    </source>
</reference>
<dbReference type="eggNOG" id="COG5010">
    <property type="taxonomic scope" value="Bacteria"/>
</dbReference>
<dbReference type="Pfam" id="PF14559">
    <property type="entry name" value="TPR_19"/>
    <property type="match status" value="1"/>
</dbReference>
<dbReference type="PANTHER" id="PTHR12558">
    <property type="entry name" value="CELL DIVISION CYCLE 16,23,27"/>
    <property type="match status" value="1"/>
</dbReference>
<dbReference type="KEGG" id="esj:SJ05684_c34860"/>
<dbReference type="EMBL" id="CP023067">
    <property type="protein sequence ID" value="ASY64902.1"/>
    <property type="molecule type" value="Genomic_DNA"/>
</dbReference>
<gene>
    <name evidence="1" type="ORF">SJ05684_c34860</name>
</gene>
<dbReference type="InterPro" id="IPR019734">
    <property type="entry name" value="TPR_rpt"/>
</dbReference>